<evidence type="ECO:0000313" key="2">
    <source>
        <dbReference type="EMBL" id="PVX76364.1"/>
    </source>
</evidence>
<dbReference type="Pfam" id="PF10009">
    <property type="entry name" value="DUF2252"/>
    <property type="match status" value="1"/>
</dbReference>
<reference evidence="2 3" key="1">
    <citation type="submission" date="2018-05" db="EMBL/GenBank/DDBJ databases">
        <title>Genomic Encyclopedia of Type Strains, Phase IV (KMG-V): Genome sequencing to study the core and pangenomes of soil and plant-associated prokaryotes.</title>
        <authorList>
            <person name="Whitman W."/>
        </authorList>
    </citation>
    <scope>NUCLEOTIDE SEQUENCE [LARGE SCALE GENOMIC DNA]</scope>
    <source>
        <strain evidence="2 3">SCZa-39</strain>
    </source>
</reference>
<evidence type="ECO:0000313" key="3">
    <source>
        <dbReference type="Proteomes" id="UP000245712"/>
    </source>
</evidence>
<proteinExistence type="predicted"/>
<protein>
    <submittedName>
        <fullName evidence="2">Uncharacterized protein (DUF2252 family)</fullName>
    </submittedName>
</protein>
<dbReference type="RefSeq" id="WP_116613244.1">
    <property type="nucleotide sequence ID" value="NZ_QEOB01000016.1"/>
</dbReference>
<gene>
    <name evidence="2" type="ORF">C7402_116149</name>
</gene>
<dbReference type="EMBL" id="QEOB01000016">
    <property type="protein sequence ID" value="PVX76364.1"/>
    <property type="molecule type" value="Genomic_DNA"/>
</dbReference>
<accession>A0ABX5KHJ4</accession>
<dbReference type="PANTHER" id="PTHR39441">
    <property type="entry name" value="DUF2252 DOMAIN-CONTAINING PROTEIN"/>
    <property type="match status" value="1"/>
</dbReference>
<dbReference type="InterPro" id="IPR018721">
    <property type="entry name" value="DUF2252"/>
</dbReference>
<feature type="region of interest" description="Disordered" evidence="1">
    <location>
        <begin position="1"/>
        <end position="28"/>
    </location>
</feature>
<organism evidence="2 3">
    <name type="scientific">Paraburkholderia unamae</name>
    <dbReference type="NCBI Taxonomy" id="219649"/>
    <lineage>
        <taxon>Bacteria</taxon>
        <taxon>Pseudomonadati</taxon>
        <taxon>Pseudomonadota</taxon>
        <taxon>Betaproteobacteria</taxon>
        <taxon>Burkholderiales</taxon>
        <taxon>Burkholderiaceae</taxon>
        <taxon>Paraburkholderia</taxon>
    </lineage>
</organism>
<evidence type="ECO:0000256" key="1">
    <source>
        <dbReference type="SAM" id="MobiDB-lite"/>
    </source>
</evidence>
<name>A0ABX5KHJ4_9BURK</name>
<keyword evidence="3" id="KW-1185">Reference proteome</keyword>
<dbReference type="Proteomes" id="UP000245712">
    <property type="component" value="Unassembled WGS sequence"/>
</dbReference>
<sequence>MAGTQTLAERQAAGRQARERAKRSEHNAIGNVNRDPIKLLEANSRGRVEALVPLRYGRMAVSPFTFFRGSAILQAHDLARTPNSGFTFPICGDAHLMNFGGFATPERQQVFDLNDFDEVATGPWEWDVKRLCGSLAVAGRHMGVDDATIGDIVRAAVYEYRNRMNEYSERSALELWYELVTFDRMMEEAATAEGRRLIQRAKEKGQTRTHETVLRKMAVKRDDTWIMQDAPPAMFHPGGPNSLLGKDSNWAETESWKGKLGKTFEGYLATLASERRALVRQFELHDITFKVVGVGSVGTVCLVMLMVDSHDKPLFLQVKEARQSVVAQFFGVQDAAHEGERVVSGQRLLQAASDLFLGWTTGPAGRHFYFRQLRDMKYSADVERLDNTLLQGYARACGWALARAHAKASGQAVEIDAYLGSGDPFADALVQYALACAVQNEKDYQTFMAACRSGKLQARSDEDMAADFRI</sequence>
<dbReference type="PANTHER" id="PTHR39441:SF1">
    <property type="entry name" value="DUF2252 DOMAIN-CONTAINING PROTEIN"/>
    <property type="match status" value="1"/>
</dbReference>
<feature type="compositionally biased region" description="Basic and acidic residues" evidence="1">
    <location>
        <begin position="16"/>
        <end position="26"/>
    </location>
</feature>
<comment type="caution">
    <text evidence="2">The sequence shown here is derived from an EMBL/GenBank/DDBJ whole genome shotgun (WGS) entry which is preliminary data.</text>
</comment>